<protein>
    <submittedName>
        <fullName evidence="2">Class I glutamine amidotransferase-like protein</fullName>
    </submittedName>
</protein>
<proteinExistence type="predicted"/>
<keyword evidence="2" id="KW-0315">Glutamine amidotransferase</keyword>
<gene>
    <name evidence="2" type="ORF">B0T26DRAFT_737690</name>
</gene>
<dbReference type="PROSITE" id="PS51273">
    <property type="entry name" value="GATASE_TYPE_1"/>
    <property type="match status" value="1"/>
</dbReference>
<dbReference type="RefSeq" id="XP_060299597.1">
    <property type="nucleotide sequence ID" value="XM_060443485.1"/>
</dbReference>
<dbReference type="GeneID" id="85326755"/>
<evidence type="ECO:0000313" key="3">
    <source>
        <dbReference type="Proteomes" id="UP001172101"/>
    </source>
</evidence>
<dbReference type="Pfam" id="PF00117">
    <property type="entry name" value="GATase"/>
    <property type="match status" value="1"/>
</dbReference>
<dbReference type="InterPro" id="IPR029062">
    <property type="entry name" value="Class_I_gatase-like"/>
</dbReference>
<dbReference type="EMBL" id="JAUIRO010000002">
    <property type="protein sequence ID" value="KAK0726741.1"/>
    <property type="molecule type" value="Genomic_DNA"/>
</dbReference>
<dbReference type="AlphaFoldDB" id="A0AA40E7D4"/>
<dbReference type="GO" id="GO:0005634">
    <property type="term" value="C:nucleus"/>
    <property type="evidence" value="ECO:0007669"/>
    <property type="project" value="TreeGrafter"/>
</dbReference>
<dbReference type="GO" id="GO:0005829">
    <property type="term" value="C:cytosol"/>
    <property type="evidence" value="ECO:0007669"/>
    <property type="project" value="TreeGrafter"/>
</dbReference>
<dbReference type="PANTHER" id="PTHR42695">
    <property type="entry name" value="GLUTAMINE AMIDOTRANSFERASE YLR126C-RELATED"/>
    <property type="match status" value="1"/>
</dbReference>
<keyword evidence="3" id="KW-1185">Reference proteome</keyword>
<sequence length="258" mass="29166">MTATVEQQCEQQCEQERPLNIAILLNSFRSPFIAEIRESYVRSIGAVAPECRLSFFYPADCPGDFPDPDAFDLIVVGGSNTDPRQQHAWIQRVHHFIVSIVADYPSKKLCGICWGHQTISLVFGGQIVDMETPELGVTESKMTPAGRRFFVRGGGQDGDGVVRLQQHHRRAVGARPEGFHELLAGHQAFLSYNNAILTFQGHPEKDAETAKLRVKDAVRWFGTDLADKQAVEDLVWRMELQHDGLEIWERVLQWTREP</sequence>
<dbReference type="Proteomes" id="UP001172101">
    <property type="component" value="Unassembled WGS sequence"/>
</dbReference>
<organism evidence="2 3">
    <name type="scientific">Lasiosphaeria miniovina</name>
    <dbReference type="NCBI Taxonomy" id="1954250"/>
    <lineage>
        <taxon>Eukaryota</taxon>
        <taxon>Fungi</taxon>
        <taxon>Dikarya</taxon>
        <taxon>Ascomycota</taxon>
        <taxon>Pezizomycotina</taxon>
        <taxon>Sordariomycetes</taxon>
        <taxon>Sordariomycetidae</taxon>
        <taxon>Sordariales</taxon>
        <taxon>Lasiosphaeriaceae</taxon>
        <taxon>Lasiosphaeria</taxon>
    </lineage>
</organism>
<dbReference type="PANTHER" id="PTHR42695:SF5">
    <property type="entry name" value="GLUTAMINE AMIDOTRANSFERASE YLR126C-RELATED"/>
    <property type="match status" value="1"/>
</dbReference>
<evidence type="ECO:0000259" key="1">
    <source>
        <dbReference type="Pfam" id="PF00117"/>
    </source>
</evidence>
<evidence type="ECO:0000313" key="2">
    <source>
        <dbReference type="EMBL" id="KAK0726741.1"/>
    </source>
</evidence>
<comment type="caution">
    <text evidence="2">The sequence shown here is derived from an EMBL/GenBank/DDBJ whole genome shotgun (WGS) entry which is preliminary data.</text>
</comment>
<feature type="domain" description="Glutamine amidotransferase" evidence="1">
    <location>
        <begin position="71"/>
        <end position="211"/>
    </location>
</feature>
<name>A0AA40E7D4_9PEZI</name>
<dbReference type="Gene3D" id="3.40.50.880">
    <property type="match status" value="1"/>
</dbReference>
<dbReference type="InterPro" id="IPR017926">
    <property type="entry name" value="GATASE"/>
</dbReference>
<accession>A0AA40E7D4</accession>
<dbReference type="InterPro" id="IPR044992">
    <property type="entry name" value="ChyE-like"/>
</dbReference>
<dbReference type="SUPFAM" id="SSF52317">
    <property type="entry name" value="Class I glutamine amidotransferase-like"/>
    <property type="match status" value="1"/>
</dbReference>
<reference evidence="2" key="1">
    <citation type="submission" date="2023-06" db="EMBL/GenBank/DDBJ databases">
        <title>Genome-scale phylogeny and comparative genomics of the fungal order Sordariales.</title>
        <authorList>
            <consortium name="Lawrence Berkeley National Laboratory"/>
            <person name="Hensen N."/>
            <person name="Bonometti L."/>
            <person name="Westerberg I."/>
            <person name="Brannstrom I.O."/>
            <person name="Guillou S."/>
            <person name="Cros-Aarteil S."/>
            <person name="Calhoun S."/>
            <person name="Haridas S."/>
            <person name="Kuo A."/>
            <person name="Mondo S."/>
            <person name="Pangilinan J."/>
            <person name="Riley R."/>
            <person name="LaButti K."/>
            <person name="Andreopoulos B."/>
            <person name="Lipzen A."/>
            <person name="Chen C."/>
            <person name="Yanf M."/>
            <person name="Daum C."/>
            <person name="Ng V."/>
            <person name="Clum A."/>
            <person name="Steindorff A."/>
            <person name="Ohm R."/>
            <person name="Martin F."/>
            <person name="Silar P."/>
            <person name="Natvig D."/>
            <person name="Lalanne C."/>
            <person name="Gautier V."/>
            <person name="Ament-velasquez S.L."/>
            <person name="Kruys A."/>
            <person name="Hutchinson M.I."/>
            <person name="Powell A.J."/>
            <person name="Barry K."/>
            <person name="Miller A.N."/>
            <person name="Grigoriev I.V."/>
            <person name="Debuchy R."/>
            <person name="Gladieux P."/>
            <person name="Thoren M.H."/>
            <person name="Johannesson H."/>
        </authorList>
    </citation>
    <scope>NUCLEOTIDE SEQUENCE</scope>
    <source>
        <strain evidence="2">SMH2392-1A</strain>
    </source>
</reference>